<evidence type="ECO:0000313" key="4">
    <source>
        <dbReference type="Proteomes" id="UP000559027"/>
    </source>
</evidence>
<reference evidence="3 4" key="1">
    <citation type="journal article" date="2020" name="ISME J.">
        <title>Uncovering the hidden diversity of litter-decomposition mechanisms in mushroom-forming fungi.</title>
        <authorList>
            <person name="Floudas D."/>
            <person name="Bentzer J."/>
            <person name="Ahren D."/>
            <person name="Johansson T."/>
            <person name="Persson P."/>
            <person name="Tunlid A."/>
        </authorList>
    </citation>
    <scope>NUCLEOTIDE SEQUENCE [LARGE SCALE GENOMIC DNA]</scope>
    <source>
        <strain evidence="3 4">CBS 146.42</strain>
    </source>
</reference>
<evidence type="ECO:0008006" key="5">
    <source>
        <dbReference type="Google" id="ProtNLM"/>
    </source>
</evidence>
<proteinExistence type="predicted"/>
<dbReference type="PANTHER" id="PTHR43037">
    <property type="entry name" value="UNNAMED PRODUCT-RELATED"/>
    <property type="match status" value="1"/>
</dbReference>
<organism evidence="3 4">
    <name type="scientific">Leucocoprinus leucothites</name>
    <dbReference type="NCBI Taxonomy" id="201217"/>
    <lineage>
        <taxon>Eukaryota</taxon>
        <taxon>Fungi</taxon>
        <taxon>Dikarya</taxon>
        <taxon>Basidiomycota</taxon>
        <taxon>Agaricomycotina</taxon>
        <taxon>Agaricomycetes</taxon>
        <taxon>Agaricomycetidae</taxon>
        <taxon>Agaricales</taxon>
        <taxon>Agaricineae</taxon>
        <taxon>Agaricaceae</taxon>
        <taxon>Leucocoprinus</taxon>
    </lineage>
</organism>
<keyword evidence="4" id="KW-1185">Reference proteome</keyword>
<dbReference type="EMBL" id="JAACJO010000005">
    <property type="protein sequence ID" value="KAF5358496.1"/>
    <property type="molecule type" value="Genomic_DNA"/>
</dbReference>
<evidence type="ECO:0000256" key="1">
    <source>
        <dbReference type="ARBA" id="ARBA00022729"/>
    </source>
</evidence>
<dbReference type="InterPro" id="IPR029058">
    <property type="entry name" value="AB_hydrolase_fold"/>
</dbReference>
<dbReference type="AlphaFoldDB" id="A0A8H5G533"/>
<dbReference type="SUPFAM" id="SSF53474">
    <property type="entry name" value="alpha/beta-Hydrolases"/>
    <property type="match status" value="1"/>
</dbReference>
<comment type="caution">
    <text evidence="3">The sequence shown here is derived from an EMBL/GenBank/DDBJ whole genome shotgun (WGS) entry which is preliminary data.</text>
</comment>
<accession>A0A8H5G533</accession>
<dbReference type="InterPro" id="IPR050955">
    <property type="entry name" value="Plant_Biomass_Hydrol_Est"/>
</dbReference>
<evidence type="ECO:0000256" key="2">
    <source>
        <dbReference type="SAM" id="SignalP"/>
    </source>
</evidence>
<protein>
    <recommendedName>
        <fullName evidence="5">Peptidase S9 prolyl oligopeptidase catalytic domain-containing protein</fullName>
    </recommendedName>
</protein>
<gene>
    <name evidence="3" type="ORF">D9756_001730</name>
</gene>
<keyword evidence="1 2" id="KW-0732">Signal</keyword>
<dbReference type="Proteomes" id="UP000559027">
    <property type="component" value="Unassembled WGS sequence"/>
</dbReference>
<feature type="signal peptide" evidence="2">
    <location>
        <begin position="1"/>
        <end position="22"/>
    </location>
</feature>
<evidence type="ECO:0000313" key="3">
    <source>
        <dbReference type="EMBL" id="KAF5358496.1"/>
    </source>
</evidence>
<name>A0A8H5G533_9AGAR</name>
<sequence length="942" mass="104100">MSLILFHLALLLSSLRLVLVMAQGQTNLRSVDGQSRQWSITLSTDWDVLGPFPIHAREQQFLSPSYPINLSQPINFQDTWPSSYADNVIVRWSKTQLSEDGIITVAFPEVRWKSLRATEGWAALQHHAVLRGTMTLIPPDVIDPKATIPKVLVQLEQGSYFTILPMDGPERGALTPEWYAGNIYNMERALPRVVDLPTTPDPTNPTQYEIFISGDYEIRLFGDPHVMNTEIPTQVISLFVQVDSNQTVVQHESSQDVLCDFVDGLAFGETIGIGMRSPTWSTVTRVASQHPDVELILKQSTRIAPSQLRIVPLEISQHGVFHGSSLDIVITATHGSGQEVQIPISLPITQRSSAEASNHVAFKATYLYGSTMPTAFLAIPPVTRPQKSSPPILVLHGAGVDIITQSFWPEALPPNNLSWTVSPSGRTSWGLDWHGPSAQDAWNCVDALASILEQYSQWKDVAFKAGTPAVIIGHSNGGQGTWYVGLRHPDRVLGLVPAAGYIKSQGYVPLTMSRSAHFIDPLLRAILETSLTPDDNDLFLTNIVNKPVLVVHGGDDNNVPVWHGREHFSIVESWNRILGIAPDITMKEDKGQLHFYPTVLNNSQVQGFINGLLEAPRSRAEWLQPFTLTVFRPEESGSLHSWKIQEVKVPGRLARLTAIPSRVTHVIEVRTTNVRMFTISHLAGAFSTLRIDGDDVILNLAVQRQPLQLQRDDSSLKWKVCGRVAPRESFSLDCFKLLGTDPLNLTPSPPTRIQYFLSSNGPITFVQPSSNHDQAKNFNTLALRLAHDLHIYHRLDSEIIRDHELISGADVDWPKGNTVLMGTLSDPLIKHVLSQGKTPLAIQGNRLSLNGHTVRSGPHTGLVFLHPHPTSPDALIMFVIGESPKALEWAARLFPIRTGITVPSWVILGPGMDEIGAAGISAAGVWGHAWSWNNALSWSEFF</sequence>
<dbReference type="OrthoDB" id="449091at2759"/>
<dbReference type="PANTHER" id="PTHR43037:SF4">
    <property type="entry name" value="PEPTIDASE S9 PROLYL OLIGOPEPTIDASE CATALYTIC DOMAIN-CONTAINING PROTEIN"/>
    <property type="match status" value="1"/>
</dbReference>
<feature type="chain" id="PRO_5034017176" description="Peptidase S9 prolyl oligopeptidase catalytic domain-containing protein" evidence="2">
    <location>
        <begin position="23"/>
        <end position="942"/>
    </location>
</feature>
<dbReference type="Gene3D" id="3.40.50.1820">
    <property type="entry name" value="alpha/beta hydrolase"/>
    <property type="match status" value="1"/>
</dbReference>